<dbReference type="Gene3D" id="3.40.30.10">
    <property type="entry name" value="Glutaredoxin"/>
    <property type="match status" value="1"/>
</dbReference>
<proteinExistence type="predicted"/>
<dbReference type="RefSeq" id="WP_301136446.1">
    <property type="nucleotide sequence ID" value="NZ_JAUHTQ010000001.1"/>
</dbReference>
<dbReference type="InterPro" id="IPR050553">
    <property type="entry name" value="Thioredoxin_ResA/DsbE_sf"/>
</dbReference>
<comment type="caution">
    <text evidence="3">The sequence shown here is derived from an EMBL/GenBank/DDBJ whole genome shotgun (WGS) entry which is preliminary data.</text>
</comment>
<evidence type="ECO:0000313" key="3">
    <source>
        <dbReference type="EMBL" id="MDN4492352.1"/>
    </source>
</evidence>
<keyword evidence="4" id="KW-1185">Reference proteome</keyword>
<reference evidence="3" key="1">
    <citation type="submission" date="2023-07" db="EMBL/GenBank/DDBJ databases">
        <title>Ureibacillus sp. isolated from freshwater well.</title>
        <authorList>
            <person name="Kirdat K."/>
            <person name="Bhatt A."/>
            <person name="Teware R."/>
            <person name="Bhavsar Y."/>
            <person name="Yadav A."/>
        </authorList>
    </citation>
    <scope>NUCLEOTIDE SEQUENCE</scope>
    <source>
        <strain evidence="3">BA0131</strain>
    </source>
</reference>
<organism evidence="3 4">
    <name type="scientific">Ureibacillus aquaedulcis</name>
    <dbReference type="NCBI Taxonomy" id="3058421"/>
    <lineage>
        <taxon>Bacteria</taxon>
        <taxon>Bacillati</taxon>
        <taxon>Bacillota</taxon>
        <taxon>Bacilli</taxon>
        <taxon>Bacillales</taxon>
        <taxon>Caryophanaceae</taxon>
        <taxon>Ureibacillus</taxon>
    </lineage>
</organism>
<feature type="domain" description="Thioredoxin" evidence="2">
    <location>
        <begin position="1"/>
        <end position="145"/>
    </location>
</feature>
<dbReference type="PROSITE" id="PS51352">
    <property type="entry name" value="THIOREDOXIN_2"/>
    <property type="match status" value="1"/>
</dbReference>
<accession>A0ABT8GLQ5</accession>
<dbReference type="CDD" id="cd02966">
    <property type="entry name" value="TlpA_like_family"/>
    <property type="match status" value="1"/>
</dbReference>
<evidence type="ECO:0000256" key="1">
    <source>
        <dbReference type="ARBA" id="ARBA00023157"/>
    </source>
</evidence>
<keyword evidence="1" id="KW-1015">Disulfide bond</keyword>
<dbReference type="Proteomes" id="UP001172743">
    <property type="component" value="Unassembled WGS sequence"/>
</dbReference>
<dbReference type="InterPro" id="IPR000866">
    <property type="entry name" value="AhpC/TSA"/>
</dbReference>
<evidence type="ECO:0000313" key="4">
    <source>
        <dbReference type="Proteomes" id="UP001172743"/>
    </source>
</evidence>
<sequence>MKLRSKMPELMGEAAWLNGSVKRDDLVGKRPTIIHFWSMSCHECKEGFPQFNQFRKAFDERVNFIAVHMPRSQEDTDIGRIKKIARRYKITQPIFVDNQMTLTDLFNNQYVPSYYLFDQNGLLRHYQSGGSGMKMLEKRVLKLLNEKVDGI</sequence>
<dbReference type="Pfam" id="PF00578">
    <property type="entry name" value="AhpC-TSA"/>
    <property type="match status" value="1"/>
</dbReference>
<protein>
    <submittedName>
        <fullName evidence="3">TlpA disulfide reductase family protein</fullName>
    </submittedName>
</protein>
<dbReference type="PANTHER" id="PTHR42852">
    <property type="entry name" value="THIOL:DISULFIDE INTERCHANGE PROTEIN DSBE"/>
    <property type="match status" value="1"/>
</dbReference>
<dbReference type="SUPFAM" id="SSF52833">
    <property type="entry name" value="Thioredoxin-like"/>
    <property type="match status" value="1"/>
</dbReference>
<dbReference type="InterPro" id="IPR013766">
    <property type="entry name" value="Thioredoxin_domain"/>
</dbReference>
<dbReference type="EMBL" id="JAUHTQ010000001">
    <property type="protein sequence ID" value="MDN4492352.1"/>
    <property type="molecule type" value="Genomic_DNA"/>
</dbReference>
<dbReference type="InterPro" id="IPR036249">
    <property type="entry name" value="Thioredoxin-like_sf"/>
</dbReference>
<dbReference type="PANTHER" id="PTHR42852:SF12">
    <property type="entry name" value="THIOL-DISULFIDE OXIDOREDUCTASE YKUV"/>
    <property type="match status" value="1"/>
</dbReference>
<gene>
    <name evidence="3" type="ORF">QYB95_02250</name>
</gene>
<evidence type="ECO:0000259" key="2">
    <source>
        <dbReference type="PROSITE" id="PS51352"/>
    </source>
</evidence>
<name>A0ABT8GLQ5_9BACL</name>